<keyword evidence="2" id="KW-0147">Chitin-binding</keyword>
<dbReference type="Pfam" id="PF18416">
    <property type="entry name" value="GbpA_2"/>
    <property type="match status" value="1"/>
</dbReference>
<dbReference type="Gene3D" id="2.60.40.10">
    <property type="entry name" value="Immunoglobulins"/>
    <property type="match status" value="1"/>
</dbReference>
<dbReference type="InterPro" id="IPR004302">
    <property type="entry name" value="Cellulose/chitin-bd_N"/>
</dbReference>
<dbReference type="Gene3D" id="2.70.50.50">
    <property type="entry name" value="chitin-binding protein cbp21"/>
    <property type="match status" value="1"/>
</dbReference>
<dbReference type="EMBL" id="CQAZ01000093">
    <property type="protein sequence ID" value="CNI66688.1"/>
    <property type="molecule type" value="Genomic_DNA"/>
</dbReference>
<keyword evidence="1" id="KW-0964">Secreted</keyword>
<dbReference type="InterPro" id="IPR013783">
    <property type="entry name" value="Ig-like_fold"/>
</dbReference>
<dbReference type="STRING" id="1288385.ERS137968_04702"/>
<evidence type="ECO:0000256" key="1">
    <source>
        <dbReference type="ARBA" id="ARBA00022525"/>
    </source>
</evidence>
<dbReference type="RefSeq" id="WP_049615372.1">
    <property type="nucleotide sequence ID" value="NZ_CAWMMU010000063.1"/>
</dbReference>
<dbReference type="Pfam" id="PF03067">
    <property type="entry name" value="LPMO_10"/>
    <property type="match status" value="1"/>
</dbReference>
<accession>A0A0T9RJI6</accession>
<evidence type="ECO:0000313" key="6">
    <source>
        <dbReference type="EMBL" id="CNI66688.1"/>
    </source>
</evidence>
<gene>
    <name evidence="6" type="ORF">ERS008529_04634</name>
    <name evidence="7" type="ORF">ERS137968_04702</name>
</gene>
<dbReference type="InterPro" id="IPR014756">
    <property type="entry name" value="Ig_E-set"/>
</dbReference>
<evidence type="ECO:0000256" key="2">
    <source>
        <dbReference type="ARBA" id="ARBA00022669"/>
    </source>
</evidence>
<dbReference type="OrthoDB" id="3675244at2"/>
<dbReference type="AlphaFoldDB" id="A0A0T9RJI6"/>
<evidence type="ECO:0000313" key="8">
    <source>
        <dbReference type="Proteomes" id="UP000044625"/>
    </source>
</evidence>
<reference evidence="6" key="3">
    <citation type="submission" date="2015-03" db="EMBL/GenBank/DDBJ databases">
        <authorList>
            <person name="Murphy D."/>
        </authorList>
    </citation>
    <scope>NUCLEOTIDE SEQUENCE [LARGE SCALE GENOMIC DNA]</scope>
    <source>
        <strain evidence="6">A125KOH2</strain>
    </source>
</reference>
<feature type="domain" description="N-acetylglucosamine binding protein A" evidence="5">
    <location>
        <begin position="260"/>
        <end position="347"/>
    </location>
</feature>
<evidence type="ECO:0000313" key="9">
    <source>
        <dbReference type="Proteomes" id="UP000045840"/>
    </source>
</evidence>
<organism evidence="6 9">
    <name type="scientific">Yersinia pekkanenii</name>
    <dbReference type="NCBI Taxonomy" id="1288385"/>
    <lineage>
        <taxon>Bacteria</taxon>
        <taxon>Pseudomonadati</taxon>
        <taxon>Pseudomonadota</taxon>
        <taxon>Gammaproteobacteria</taxon>
        <taxon>Enterobacterales</taxon>
        <taxon>Yersiniaceae</taxon>
        <taxon>Yersinia</taxon>
    </lineage>
</organism>
<dbReference type="PANTHER" id="PTHR34823">
    <property type="entry name" value="GLCNAC-BINDING PROTEIN A"/>
    <property type="match status" value="1"/>
</dbReference>
<dbReference type="InterPro" id="IPR041029">
    <property type="entry name" value="GbpA_2"/>
</dbReference>
<sequence>MKLHFNAQLHRKSMLWSMGGLLASQILVMLPVNNAEAHGAVGFPIARQYQCHIEQGYWNNPADVPSADCRQAIINGQQFDNPQLPFTQWNELSANPSNPNSEASVRAVVPNGLLCAGGDPQKGALDSVPTTMWRKTDVTPEKGTIQLRWDLTTPHNPAQMKIYLSKASYDPTQPLRWEDLTLIHDALAPAAASGALANGTNGNIYLIDIPIPEDRTGNAIIYSYWQRDDAGNEGFFNCSDINIIKGSTSNFPWISNSTFVTPGISPAVNDQIRFRVMGGAQGLESVDTQLLITAQNQAQGVWSQELAATLNNKYSTVVKIGVRSGDEINYNNSNTDVNRVWLRSGYSSAMSLIAGTTEPENPQAPVAHITAPTSVESNGTINFSASGSTGQSLSYQWEFLNFTPTTATSQNVTARAVTTSQALVGTAKLTVTNDKGIQNSVEKTIAISPSGETEQTYPLWDRNNVLSYTAGTTVTGLDGQVWACKPFPFSSWCAQAVHANWLDNNWPYAAGSAAAAALPEDGRAWSLVTRSHHH</sequence>
<protein>
    <submittedName>
        <fullName evidence="6">Chitin binding domain-containing protein</fullName>
    </submittedName>
</protein>
<dbReference type="CDD" id="cd21177">
    <property type="entry name" value="LPMO_AA10"/>
    <property type="match status" value="1"/>
</dbReference>
<dbReference type="Proteomes" id="UP000045840">
    <property type="component" value="Unassembled WGS sequence"/>
</dbReference>
<evidence type="ECO:0000259" key="4">
    <source>
        <dbReference type="Pfam" id="PF03067"/>
    </source>
</evidence>
<dbReference type="GO" id="GO:0008061">
    <property type="term" value="F:chitin binding"/>
    <property type="evidence" value="ECO:0007669"/>
    <property type="project" value="UniProtKB-KW"/>
</dbReference>
<dbReference type="InterPro" id="IPR051024">
    <property type="entry name" value="GlcNAc_Chitin_IntDeg"/>
</dbReference>
<dbReference type="EMBL" id="CWJL01000063">
    <property type="protein sequence ID" value="CRY69550.1"/>
    <property type="molecule type" value="Genomic_DNA"/>
</dbReference>
<dbReference type="InterPro" id="IPR035986">
    <property type="entry name" value="PKD_dom_sf"/>
</dbReference>
<proteinExistence type="predicted"/>
<feature type="domain" description="Chitin-binding type-4" evidence="4">
    <location>
        <begin position="38"/>
        <end position="241"/>
    </location>
</feature>
<dbReference type="Gene3D" id="3.30.70.2150">
    <property type="match status" value="1"/>
</dbReference>
<dbReference type="SUPFAM" id="SSF49299">
    <property type="entry name" value="PKD domain"/>
    <property type="match status" value="1"/>
</dbReference>
<evidence type="ECO:0000259" key="5">
    <source>
        <dbReference type="Pfam" id="PF18416"/>
    </source>
</evidence>
<reference evidence="9" key="2">
    <citation type="submission" date="2015-03" db="EMBL/GenBank/DDBJ databases">
        <authorList>
            <consortium name="Pathogen Informatics"/>
        </authorList>
    </citation>
    <scope>NUCLEOTIDE SEQUENCE [LARGE SCALE GENOMIC DNA]</scope>
    <source>
        <strain evidence="9">A125KOH2</strain>
    </source>
</reference>
<dbReference type="SUPFAM" id="SSF81296">
    <property type="entry name" value="E set domains"/>
    <property type="match status" value="1"/>
</dbReference>
<dbReference type="PANTHER" id="PTHR34823:SF1">
    <property type="entry name" value="CHITIN-BINDING TYPE-4 DOMAIN-CONTAINING PROTEIN"/>
    <property type="match status" value="1"/>
</dbReference>
<dbReference type="Proteomes" id="UP000044625">
    <property type="component" value="Unassembled WGS sequence"/>
</dbReference>
<reference evidence="7 8" key="1">
    <citation type="submission" date="2015-03" db="EMBL/GenBank/DDBJ databases">
        <authorList>
            <consortium name="Pathogen Informatics"/>
            <person name="Murphy D."/>
        </authorList>
    </citation>
    <scope>NUCLEOTIDE SEQUENCE [LARGE SCALE GENOMIC DNA]</scope>
    <source>
        <strain evidence="7">Type strain: CIP110230</strain>
        <strain evidence="8">type strain: CIP110230</strain>
    </source>
</reference>
<evidence type="ECO:0000313" key="7">
    <source>
        <dbReference type="EMBL" id="CRY69550.1"/>
    </source>
</evidence>
<dbReference type="CDD" id="cd00146">
    <property type="entry name" value="PKD"/>
    <property type="match status" value="1"/>
</dbReference>
<name>A0A0T9RJI6_9GAMM</name>
<evidence type="ECO:0000256" key="3">
    <source>
        <dbReference type="ARBA" id="ARBA00022729"/>
    </source>
</evidence>
<keyword evidence="8" id="KW-1185">Reference proteome</keyword>
<keyword evidence="3" id="KW-0732">Signal</keyword>